<proteinExistence type="predicted"/>
<dbReference type="Gene3D" id="2.130.10.10">
    <property type="entry name" value="YVTN repeat-like/Quinoprotein amine dehydrogenase"/>
    <property type="match status" value="1"/>
</dbReference>
<accession>A0A1J4KGR3</accession>
<dbReference type="InterPro" id="IPR036322">
    <property type="entry name" value="WD40_repeat_dom_sf"/>
</dbReference>
<dbReference type="OrthoDB" id="27537at2759"/>
<evidence type="ECO:0000313" key="3">
    <source>
        <dbReference type="EMBL" id="OHT08846.1"/>
    </source>
</evidence>
<feature type="region of interest" description="Disordered" evidence="2">
    <location>
        <begin position="447"/>
        <end position="476"/>
    </location>
</feature>
<dbReference type="EMBL" id="MLAK01000656">
    <property type="protein sequence ID" value="OHT08846.1"/>
    <property type="molecule type" value="Genomic_DNA"/>
</dbReference>
<dbReference type="GeneID" id="94837299"/>
<protein>
    <submittedName>
        <fullName evidence="3">Uncharacterized protein</fullName>
    </submittedName>
</protein>
<comment type="caution">
    <text evidence="3">The sequence shown here is derived from an EMBL/GenBank/DDBJ whole genome shotgun (WGS) entry which is preliminary data.</text>
</comment>
<dbReference type="InterPro" id="IPR015943">
    <property type="entry name" value="WD40/YVTN_repeat-like_dom_sf"/>
</dbReference>
<keyword evidence="4" id="KW-1185">Reference proteome</keyword>
<organism evidence="3 4">
    <name type="scientific">Tritrichomonas foetus</name>
    <dbReference type="NCBI Taxonomy" id="1144522"/>
    <lineage>
        <taxon>Eukaryota</taxon>
        <taxon>Metamonada</taxon>
        <taxon>Parabasalia</taxon>
        <taxon>Tritrichomonadida</taxon>
        <taxon>Tritrichomonadidae</taxon>
        <taxon>Tritrichomonas</taxon>
    </lineage>
</organism>
<evidence type="ECO:0000313" key="4">
    <source>
        <dbReference type="Proteomes" id="UP000179807"/>
    </source>
</evidence>
<dbReference type="VEuPathDB" id="TrichDB:TRFO_22509"/>
<dbReference type="SMART" id="SM00320">
    <property type="entry name" value="WD40"/>
    <property type="match status" value="3"/>
</dbReference>
<dbReference type="Proteomes" id="UP000179807">
    <property type="component" value="Unassembled WGS sequence"/>
</dbReference>
<dbReference type="SUPFAM" id="SSF50978">
    <property type="entry name" value="WD40 repeat-like"/>
    <property type="match status" value="1"/>
</dbReference>
<sequence length="935" mass="105763">MKPRDDDFGSAARYYATPQEQKILVQGLQQYFSLPERSQNRNKIAKDVSRFLCMFSPHWTHRAVRLWFNNNKHTYLPQFAGNAPNSQANSNNTNNQNNQVTTNHQDIGNSQNTPNNNSANTPILTENANNIRAQQIQTFQASQFPQMQNMQLQIAQQQIQPQIQSQIPQIQQQQIQQQQIQQQQISQQQISQQQIQQQQIQQQQIQQQQISQQQISQQQIHQFQPNHISQIPSTPIPTMQQMKQSVTLDVNQGTVVFPPMTPIQVDKNSNIKNPNLNMTNSLKNANNANHALSNNHNINNVSIISDINSLNNVNNMNSINSMSNINNMSSSTTKFVTNPPMQFNQRSPVFQNSPITNAPIVVGNLYQQQNSPKIQQPISPKMQQSQPPMTQANQAQEPTRIATPDKFSKIYPNSPKFPTSPGSVQIMNPLPPQKSPIQPPKFPASPILINGSKNSSLQNFSNGQPTSSMPNSPKQLGMWNRSKEQTQEQEYIPISAALNEIRRTDESDPKLQKQIENYDNSCLQHLAKYGSILPDRIEPMTKYIRFRFPSHESSSIFPDSSSNLELSMSISFGQMQQQFGGYQDASIGHSLTNFASDRFDQFLPTSIFQSREAYKEEKLSYFEAHALTDEYAAYTSLSIGATQRMLYLMKYRENVSSSNGSHLLHFPIESKTIIDSLALDHNNAWMLSKGKIIKLSLTQNIPQTISKIDDEFGDGVLNLFNGGLIVGFPDLPKKLFYINENDGNVNIINTNYDGFRAISTVQNSSKLLCAVSKSTTIRLLSPHGNEERAFVGHCGQVLGVQPLSENIFVSRGDDETVRIWDIRDRAQVSTITTPRISAISLTGCNDYLVCGFHNKYVCAVDLRKDRGKPILGVYTQDYSAITLKYRREDDSLAMFGVIDKDSNKDSMMFVDTNGQSRQRIFRLYSHFIGIDTENR</sequence>
<gene>
    <name evidence="3" type="ORF">TRFO_22509</name>
</gene>
<feature type="region of interest" description="Disordered" evidence="2">
    <location>
        <begin position="377"/>
        <end position="398"/>
    </location>
</feature>
<evidence type="ECO:0000256" key="1">
    <source>
        <dbReference type="PROSITE-ProRule" id="PRU00221"/>
    </source>
</evidence>
<feature type="region of interest" description="Disordered" evidence="2">
    <location>
        <begin position="81"/>
        <end position="123"/>
    </location>
</feature>
<dbReference type="RefSeq" id="XP_068361982.1">
    <property type="nucleotide sequence ID" value="XM_068502595.1"/>
</dbReference>
<dbReference type="AlphaFoldDB" id="A0A1J4KGR3"/>
<dbReference type="InterPro" id="IPR001680">
    <property type="entry name" value="WD40_rpt"/>
</dbReference>
<feature type="compositionally biased region" description="Polar residues" evidence="2">
    <location>
        <begin position="451"/>
        <end position="474"/>
    </location>
</feature>
<evidence type="ECO:0000256" key="2">
    <source>
        <dbReference type="SAM" id="MobiDB-lite"/>
    </source>
</evidence>
<feature type="compositionally biased region" description="Low complexity" evidence="2">
    <location>
        <begin position="82"/>
        <end position="122"/>
    </location>
</feature>
<reference evidence="3" key="1">
    <citation type="submission" date="2016-10" db="EMBL/GenBank/DDBJ databases">
        <authorList>
            <person name="Benchimol M."/>
            <person name="Almeida L.G."/>
            <person name="Vasconcelos A.T."/>
            <person name="Perreira-Neves A."/>
            <person name="Rosa I.A."/>
            <person name="Tasca T."/>
            <person name="Bogo M.R."/>
            <person name="de Souza W."/>
        </authorList>
    </citation>
    <scope>NUCLEOTIDE SEQUENCE [LARGE SCALE GENOMIC DNA]</scope>
    <source>
        <strain evidence="3">K</strain>
    </source>
</reference>
<keyword evidence="1" id="KW-0853">WD repeat</keyword>
<name>A0A1J4KGR3_9EUKA</name>
<dbReference type="PROSITE" id="PS50082">
    <property type="entry name" value="WD_REPEATS_2"/>
    <property type="match status" value="1"/>
</dbReference>
<feature type="repeat" description="WD" evidence="1">
    <location>
        <begin position="790"/>
        <end position="830"/>
    </location>
</feature>
<feature type="compositionally biased region" description="Polar residues" evidence="2">
    <location>
        <begin position="377"/>
        <end position="397"/>
    </location>
</feature>